<organism evidence="1">
    <name type="scientific">Fagus sylvatica</name>
    <name type="common">Beechnut</name>
    <dbReference type="NCBI Taxonomy" id="28930"/>
    <lineage>
        <taxon>Eukaryota</taxon>
        <taxon>Viridiplantae</taxon>
        <taxon>Streptophyta</taxon>
        <taxon>Embryophyta</taxon>
        <taxon>Tracheophyta</taxon>
        <taxon>Spermatophyta</taxon>
        <taxon>Magnoliopsida</taxon>
        <taxon>eudicotyledons</taxon>
        <taxon>Gunneridae</taxon>
        <taxon>Pentapetalae</taxon>
        <taxon>rosids</taxon>
        <taxon>fabids</taxon>
        <taxon>Fagales</taxon>
        <taxon>Fagaceae</taxon>
        <taxon>Fagus</taxon>
    </lineage>
</organism>
<sequence length="452" mass="51439">MSWLYLEVAWLGMALCARFHGLAWLCMQGASLGMAFFGGLKPWRCPENLDSGVRSYTLAMPGKVRIGTYTSVMPKSELLKDRDLELDNAQEFEFWMGTYTSAMPNNLNSVIKGLGLTPQRCRKLKIIEGSWNPTQHGAVSRNIKLREASNILDYSNPRLPFLFHFQTSISNPFKNSSPSNPASTSSSAEFTSLVTFHYHDFRVERLLLRCVSIRVVDLVSTIEEYTALLQVPSSPTRVYVPVQQYRANKELGNFLGLKYKAMRLEIRKFLRDYVDDFINGSQGWEELQIKAFLLAFSSIIFFLSSANRIDLGVVPLLPSDYLFRILNLKQKLDEVREELNAERAVRREFKPHYMSSEAARDALGSSLTDTQACLEEEQIALTQARDELDLLNAYTQSLMDSSIGRPHDMVRVQRAVEARDDALTETHAEMEALLLRINILQADCEIMQTEMD</sequence>
<proteinExistence type="predicted"/>
<protein>
    <submittedName>
        <fullName evidence="1">Uncharacterized protein</fullName>
    </submittedName>
</protein>
<gene>
    <name evidence="1" type="ORF">FSB_LOCUS45426</name>
</gene>
<evidence type="ECO:0000313" key="1">
    <source>
        <dbReference type="EMBL" id="SPD17544.1"/>
    </source>
</evidence>
<name>A0A2N9I0K5_FAGSY</name>
<reference evidence="1" key="1">
    <citation type="submission" date="2018-02" db="EMBL/GenBank/DDBJ databases">
        <authorList>
            <person name="Cohen D.B."/>
            <person name="Kent A.D."/>
        </authorList>
    </citation>
    <scope>NUCLEOTIDE SEQUENCE</scope>
</reference>
<dbReference type="AlphaFoldDB" id="A0A2N9I0K5"/>
<accession>A0A2N9I0K5</accession>
<dbReference type="EMBL" id="OIVN01004453">
    <property type="protein sequence ID" value="SPD17544.1"/>
    <property type="molecule type" value="Genomic_DNA"/>
</dbReference>